<dbReference type="Pfam" id="PF20241">
    <property type="entry name" value="DUF6598"/>
    <property type="match status" value="1"/>
</dbReference>
<dbReference type="AlphaFoldDB" id="A0ABC9GBH9"/>
<feature type="region of interest" description="Disordered" evidence="1">
    <location>
        <begin position="1"/>
        <end position="71"/>
    </location>
</feature>
<feature type="compositionally biased region" description="Low complexity" evidence="1">
    <location>
        <begin position="1"/>
        <end position="10"/>
    </location>
</feature>
<evidence type="ECO:0000256" key="1">
    <source>
        <dbReference type="SAM" id="MobiDB-lite"/>
    </source>
</evidence>
<organism evidence="3 4">
    <name type="scientific">Urochloa decumbens</name>
    <dbReference type="NCBI Taxonomy" id="240449"/>
    <lineage>
        <taxon>Eukaryota</taxon>
        <taxon>Viridiplantae</taxon>
        <taxon>Streptophyta</taxon>
        <taxon>Embryophyta</taxon>
        <taxon>Tracheophyta</taxon>
        <taxon>Spermatophyta</taxon>
        <taxon>Magnoliopsida</taxon>
        <taxon>Liliopsida</taxon>
        <taxon>Poales</taxon>
        <taxon>Poaceae</taxon>
        <taxon>PACMAD clade</taxon>
        <taxon>Panicoideae</taxon>
        <taxon>Panicodae</taxon>
        <taxon>Paniceae</taxon>
        <taxon>Melinidinae</taxon>
        <taxon>Urochloa</taxon>
    </lineage>
</organism>
<keyword evidence="4" id="KW-1185">Reference proteome</keyword>
<name>A0ABC9GBH9_9POAL</name>
<gene>
    <name evidence="3" type="ORF">URODEC1_LOCUS114082</name>
</gene>
<dbReference type="PANTHER" id="PTHR33065:SF96">
    <property type="entry name" value="DUF6598 DOMAIN-CONTAINING PROTEIN"/>
    <property type="match status" value="1"/>
</dbReference>
<sequence length="412" mass="45820">MSIADAGAMDVDVDGDELAVADIPGRGKKRSLESPPADDGEDSATSTTSDYDYWKVSDSGEDDDHGTPQPFTVNDFPRLSSDHFEQTTTLYRYPGIYLRGPSPLSLFCAFKDYPAQFPKGSHWFGRQYRLYDESEISVNNDEIIDCSKHCHCQPTDLLQLIDLKISGYLHTQPGPAKIFGFFAARDKIQPLRNYVYRRGMDNYEAVSVKRKMGMARLSLTGPARGICITSHALLEFELCVRAEDPPEDEAKGDILIKGCTEIDNVYETKSFVRTGRLYGEKCGLDVKFAVLVNAVQATVDVEILRAPVCGLDLKLYAKTSGFSDVIRLFEGVAEAGRRLSSVVAVVWRSHLDLCIRGSSVDNGLSQNLPYQEWKCRFDDAGYHGTVSEKVDLFDSVTILAKVTWKAVETRGD</sequence>
<evidence type="ECO:0000313" key="4">
    <source>
        <dbReference type="Proteomes" id="UP001497457"/>
    </source>
</evidence>
<dbReference type="PANTHER" id="PTHR33065">
    <property type="entry name" value="OS07G0486400 PROTEIN"/>
    <property type="match status" value="1"/>
</dbReference>
<dbReference type="EMBL" id="OZ075118">
    <property type="protein sequence ID" value="CAL5090911.1"/>
    <property type="molecule type" value="Genomic_DNA"/>
</dbReference>
<accession>A0ABC9GBH9</accession>
<evidence type="ECO:0000259" key="2">
    <source>
        <dbReference type="Pfam" id="PF20241"/>
    </source>
</evidence>
<dbReference type="InterPro" id="IPR046533">
    <property type="entry name" value="DUF6598"/>
</dbReference>
<dbReference type="Proteomes" id="UP001497457">
    <property type="component" value="Chromosome 8b"/>
</dbReference>
<feature type="domain" description="DUF6598" evidence="2">
    <location>
        <begin position="157"/>
        <end position="378"/>
    </location>
</feature>
<proteinExistence type="predicted"/>
<evidence type="ECO:0000313" key="3">
    <source>
        <dbReference type="EMBL" id="CAL5090911.1"/>
    </source>
</evidence>
<protein>
    <recommendedName>
        <fullName evidence="2">DUF6598 domain-containing protein</fullName>
    </recommendedName>
</protein>
<reference evidence="3 4" key="2">
    <citation type="submission" date="2024-10" db="EMBL/GenBank/DDBJ databases">
        <authorList>
            <person name="Ryan C."/>
        </authorList>
    </citation>
    <scope>NUCLEOTIDE SEQUENCE [LARGE SCALE GENOMIC DNA]</scope>
</reference>
<reference evidence="4" key="1">
    <citation type="submission" date="2024-06" db="EMBL/GenBank/DDBJ databases">
        <authorList>
            <person name="Ryan C."/>
        </authorList>
    </citation>
    <scope>NUCLEOTIDE SEQUENCE [LARGE SCALE GENOMIC DNA]</scope>
</reference>